<accession>A0ABV6ZRU7</accession>
<dbReference type="RefSeq" id="WP_394315443.1">
    <property type="nucleotide sequence ID" value="NZ_JBHGPK010000046.1"/>
</dbReference>
<sequence length="151" mass="16164">MIGFSLDERARLSIELALTATSNDALLLEQQDATAKRLGMTGAEIDIARQGSSFEFLTSRAIALALATTEEDRAKRRASAAKAGIDEQTRADIEKLATAFAGPPQKEAGIDESRLKVTAASRPSLQPHVAVASHTRETTPVSNPHQTLARK</sequence>
<gene>
    <name evidence="2" type="ORF">ACETRX_34900</name>
</gene>
<comment type="caution">
    <text evidence="2">The sequence shown here is derived from an EMBL/GenBank/DDBJ whole genome shotgun (WGS) entry which is preliminary data.</text>
</comment>
<proteinExistence type="predicted"/>
<evidence type="ECO:0000313" key="3">
    <source>
        <dbReference type="Proteomes" id="UP001595190"/>
    </source>
</evidence>
<name>A0ABV6ZRU7_9HYPH</name>
<dbReference type="EMBL" id="JBHGPK010000046">
    <property type="protein sequence ID" value="MFC2254842.1"/>
    <property type="molecule type" value="Genomic_DNA"/>
</dbReference>
<feature type="region of interest" description="Disordered" evidence="1">
    <location>
        <begin position="99"/>
        <end position="151"/>
    </location>
</feature>
<evidence type="ECO:0008006" key="4">
    <source>
        <dbReference type="Google" id="ProtNLM"/>
    </source>
</evidence>
<protein>
    <recommendedName>
        <fullName evidence="4">Carboxymuconolactone decarboxylase-like domain-containing protein</fullName>
    </recommendedName>
</protein>
<feature type="compositionally biased region" description="Polar residues" evidence="1">
    <location>
        <begin position="138"/>
        <end position="151"/>
    </location>
</feature>
<organism evidence="2 3">
    <name type="scientific">Labrys neptuniae</name>
    <dbReference type="NCBI Taxonomy" id="376174"/>
    <lineage>
        <taxon>Bacteria</taxon>
        <taxon>Pseudomonadati</taxon>
        <taxon>Pseudomonadota</taxon>
        <taxon>Alphaproteobacteria</taxon>
        <taxon>Hyphomicrobiales</taxon>
        <taxon>Xanthobacteraceae</taxon>
        <taxon>Labrys</taxon>
    </lineage>
</organism>
<dbReference type="Proteomes" id="UP001595190">
    <property type="component" value="Unassembled WGS sequence"/>
</dbReference>
<evidence type="ECO:0000256" key="1">
    <source>
        <dbReference type="SAM" id="MobiDB-lite"/>
    </source>
</evidence>
<reference evidence="2 3" key="1">
    <citation type="submission" date="2024-09" db="EMBL/GenBank/DDBJ databases">
        <title>Description of Labrys sedimenti sp. nov., isolated from a diclofenac-degrading enrichment culture, and genome-based reclassification of Labrys portucalensis as a later heterotypic synonym of Labrys neptuniae.</title>
        <authorList>
            <person name="Tancsics A."/>
            <person name="Csepanyi A."/>
        </authorList>
    </citation>
    <scope>NUCLEOTIDE SEQUENCE [LARGE SCALE GENOMIC DNA]</scope>
    <source>
        <strain evidence="2 3">LMG 23412</strain>
    </source>
</reference>
<evidence type="ECO:0000313" key="2">
    <source>
        <dbReference type="EMBL" id="MFC2254842.1"/>
    </source>
</evidence>